<keyword evidence="1" id="KW-0472">Membrane</keyword>
<evidence type="ECO:0000313" key="3">
    <source>
        <dbReference type="Proteomes" id="UP000501891"/>
    </source>
</evidence>
<dbReference type="Proteomes" id="UP000501891">
    <property type="component" value="Chromosome"/>
</dbReference>
<accession>A0A858RAL5</accession>
<reference evidence="2" key="1">
    <citation type="submission" date="2020-04" db="EMBL/GenBank/DDBJ databases">
        <title>A desert anoxygenic phototrophic bacterium fixes CO2 using RubisCO under aerobic conditions.</title>
        <authorList>
            <person name="Tang K."/>
        </authorList>
    </citation>
    <scope>NUCLEOTIDE SEQUENCE [LARGE SCALE GENOMIC DNA]</scope>
    <source>
        <strain evidence="2">MIMtkB3</strain>
    </source>
</reference>
<proteinExistence type="predicted"/>
<protein>
    <submittedName>
        <fullName evidence="2">Uncharacterized protein</fullName>
    </submittedName>
</protein>
<evidence type="ECO:0000256" key="1">
    <source>
        <dbReference type="SAM" id="Phobius"/>
    </source>
</evidence>
<keyword evidence="1" id="KW-0812">Transmembrane</keyword>
<keyword evidence="1" id="KW-1133">Transmembrane helix</keyword>
<gene>
    <name evidence="2" type="ORF">HHL28_16355</name>
</gene>
<name>A0A858RAL5_9PROT</name>
<evidence type="ECO:0000313" key="2">
    <source>
        <dbReference type="EMBL" id="QJE74434.1"/>
    </source>
</evidence>
<dbReference type="AlphaFoldDB" id="A0A858RAL5"/>
<organism evidence="2 3">
    <name type="scientific">Aerophototrophica crusticola</name>
    <dbReference type="NCBI Taxonomy" id="1709002"/>
    <lineage>
        <taxon>Bacteria</taxon>
        <taxon>Pseudomonadati</taxon>
        <taxon>Pseudomonadota</taxon>
        <taxon>Alphaproteobacteria</taxon>
        <taxon>Rhodospirillales</taxon>
        <taxon>Rhodospirillaceae</taxon>
        <taxon>Aerophototrophica</taxon>
    </lineage>
</organism>
<keyword evidence="3" id="KW-1185">Reference proteome</keyword>
<dbReference type="KEGG" id="acru:HHL28_16355"/>
<sequence>MLIKEFLLSYKDIILLLLALWGAGLSTFNFLKIIQKEKRKLDVQFRHPSSMNGAHSGCQHLEVKVINNGHRPVTVNQIYILLPHAKKLLTLNDAIPSLVDTKLPAKLEDGASAAKCYTYQSIGQALIHEKIKKVKIYPACEDSTGKIHRGKALKVNAEELAGM</sequence>
<dbReference type="EMBL" id="CP051775">
    <property type="protein sequence ID" value="QJE74434.1"/>
    <property type="molecule type" value="Genomic_DNA"/>
</dbReference>
<feature type="transmembrane region" description="Helical" evidence="1">
    <location>
        <begin position="13"/>
        <end position="31"/>
    </location>
</feature>